<sequence length="1078" mass="117648">MKRMLFNATQQEELRVAIVDGQKLIDIDIETAGREQRKGNIYKGIITRIEPSLEACFVNYGEGRHGFLPFKEVARAYFREGADVRNARIQDALSEGQELIVQVEKEERGNKGAALTTFISLAGRYLVLMPNNPRGGGVSRRIEGEDRQELRETMGQLELPEGMSIIARTAGIGRSAEELQWDLNYLLQLWRAVEGAATNIELPRDSALIYLESSLVIRAIRDYFQPDIGEILIDTEEISEQARNFMQVVMPDHLNRVKQYRDDVPLFSRFQIEHQIETAYARQVPLPSGGAIVIDHTEALVSIDVNSARATKGADIEETALRTNLEAADEVARQLRLRDLGGLIVIDFIDMESAKSQREVEQRVKDSLKHDRARVQMGKISRFGLMELSRQRLRPSLSEGTHVTCPRCNGTGHIRDAESSSLQVLRIIQEEAMKEHTAAIHCQVPVEVSAFLLNEKRQEINKIEARFKVGVLLIPNKHLETPHYKLERLRFDDPRLDTPIASYVLAEEAARALEEDPAAYSKKKEDVRPRQEAAVKGITPEQPAPAAQPRPAPVAATVSAPAAPARSGGFIGFVKRLLGLEPAAPAPVQVEEPAKPNARPTRERHERPHQQNRNRRGNARDDGKSGKDNAGQPVREGREGREGREAREGREGRAPRPERAERNERGDRNERQEGRDKRERDEAQPRQPAQDVRAEEGREPREGRERGNRRDRNERRDRRQPEGEDAQQATPQRVAQAAAPLVAEQDDLEQDRLTAQVEGAPLLAGEEGEQGGEERRRSRRRGRRGGRREREANEQQLHVEGDQDEGATSTDGTDVHAPVLTHEAVDTTAIDVPVRTAAPAIPAVTVTAVEAPSAPIESTPVPVHAEPAEAPVARVTEAAPFALPEVSSPVIAEPVAPVNVAPLPAVEVAAPVVPPVSAPLPAATPVPAQPTVPAEALTEIAATAAIASTPVDVSPAPTAPAAPSTPVEIVETAKPAHAPAPAAPAAPAATVAAPEVTTPRPTPVAAAPALESNALESSLANVGLVWVHTDADKHRAAKEAAAQAAPAPHVPRERRPSTPASTGPMEQVETRGSSDHVA</sequence>
<keyword evidence="12 15" id="KW-0460">Magnesium</keyword>
<feature type="region of interest" description="Disordered" evidence="16">
    <location>
        <begin position="514"/>
        <end position="559"/>
    </location>
</feature>
<reference evidence="18 19" key="1">
    <citation type="submission" date="2019-08" db="EMBL/GenBank/DDBJ databases">
        <authorList>
            <person name="Peeters C."/>
        </authorList>
    </citation>
    <scope>NUCLEOTIDE SEQUENCE [LARGE SCALE GENOMIC DNA]</scope>
    <source>
        <strain evidence="18 19">LMG 31014</strain>
    </source>
</reference>
<evidence type="ECO:0000313" key="18">
    <source>
        <dbReference type="EMBL" id="VVD80803.1"/>
    </source>
</evidence>
<dbReference type="HAMAP" id="MF_00970">
    <property type="entry name" value="RNase_E"/>
    <property type="match status" value="1"/>
</dbReference>
<name>A0ABY6VSF4_9BURK</name>
<comment type="caution">
    <text evidence="18">The sequence shown here is derived from an EMBL/GenBank/DDBJ whole genome shotgun (WGS) entry which is preliminary data.</text>
</comment>
<comment type="similarity">
    <text evidence="15">Belongs to the RNase E/G family. RNase E subfamily.</text>
</comment>
<dbReference type="InterPro" id="IPR004659">
    <property type="entry name" value="RNase_E/G"/>
</dbReference>
<evidence type="ECO:0000256" key="8">
    <source>
        <dbReference type="ARBA" id="ARBA00022723"/>
    </source>
</evidence>
<keyword evidence="14 15" id="KW-0472">Membrane</keyword>
<feature type="region of interest" description="Required for zinc-mediated homotetramerization and catalytic activity" evidence="15">
    <location>
        <begin position="405"/>
        <end position="408"/>
    </location>
</feature>
<feature type="binding site" evidence="15">
    <location>
        <position position="347"/>
    </location>
    <ligand>
        <name>Mg(2+)</name>
        <dbReference type="ChEBI" id="CHEBI:18420"/>
        <note>catalytic</note>
    </ligand>
</feature>
<feature type="compositionally biased region" description="Basic and acidic residues" evidence="16">
    <location>
        <begin position="635"/>
        <end position="684"/>
    </location>
</feature>
<comment type="cofactor">
    <cofactor evidence="15">
        <name>Mg(2+)</name>
        <dbReference type="ChEBI" id="CHEBI:18420"/>
    </cofactor>
    <text evidence="15">Binds 1 Mg(2+) ion per subunit.</text>
</comment>
<dbReference type="GO" id="GO:0016787">
    <property type="term" value="F:hydrolase activity"/>
    <property type="evidence" value="ECO:0007669"/>
    <property type="project" value="UniProtKB-KW"/>
</dbReference>
<dbReference type="RefSeq" id="WP_150550666.1">
    <property type="nucleotide sequence ID" value="NZ_CABPSG010000002.1"/>
</dbReference>
<evidence type="ECO:0000256" key="12">
    <source>
        <dbReference type="ARBA" id="ARBA00022842"/>
    </source>
</evidence>
<feature type="compositionally biased region" description="Pro residues" evidence="16">
    <location>
        <begin position="542"/>
        <end position="552"/>
    </location>
</feature>
<feature type="compositionally biased region" description="Basic and acidic residues" evidence="16">
    <location>
        <begin position="692"/>
        <end position="722"/>
    </location>
</feature>
<comment type="catalytic activity">
    <reaction evidence="15">
        <text>Endonucleolytic cleavage of single-stranded RNA in A- and U-rich regions.</text>
        <dbReference type="EC" id="3.1.26.12"/>
    </reaction>
</comment>
<evidence type="ECO:0000256" key="9">
    <source>
        <dbReference type="ARBA" id="ARBA00022730"/>
    </source>
</evidence>
<evidence type="ECO:0000256" key="7">
    <source>
        <dbReference type="ARBA" id="ARBA00022722"/>
    </source>
</evidence>
<keyword evidence="10 15" id="KW-0255">Endonuclease</keyword>
<dbReference type="Pfam" id="PF20833">
    <property type="entry name" value="RNase_E_G_Thio"/>
    <property type="match status" value="1"/>
</dbReference>
<feature type="binding site" evidence="15">
    <location>
        <position position="408"/>
    </location>
    <ligand>
        <name>Zn(2+)</name>
        <dbReference type="ChEBI" id="CHEBI:29105"/>
        <note>ligand shared between dimeric partners</note>
    </ligand>
</feature>
<keyword evidence="15" id="KW-0862">Zinc</keyword>
<keyword evidence="2 15" id="KW-1003">Cell membrane</keyword>
<evidence type="ECO:0000256" key="3">
    <source>
        <dbReference type="ARBA" id="ARBA00022490"/>
    </source>
</evidence>
<feature type="region of interest" description="Disordered" evidence="16">
    <location>
        <begin position="1033"/>
        <end position="1078"/>
    </location>
</feature>
<evidence type="ECO:0000256" key="14">
    <source>
        <dbReference type="ARBA" id="ARBA00023136"/>
    </source>
</evidence>
<evidence type="ECO:0000256" key="5">
    <source>
        <dbReference type="ARBA" id="ARBA00022552"/>
    </source>
</evidence>
<dbReference type="Pfam" id="PF10150">
    <property type="entry name" value="RNase_E_G"/>
    <property type="match status" value="1"/>
</dbReference>
<feature type="region of interest" description="Disordered" evidence="16">
    <location>
        <begin position="975"/>
        <end position="1003"/>
    </location>
</feature>
<feature type="compositionally biased region" description="Basic and acidic residues" evidence="16">
    <location>
        <begin position="600"/>
        <end position="609"/>
    </location>
</feature>
<gene>
    <name evidence="18" type="primary">rng_1</name>
    <name evidence="15" type="synonym">rne</name>
    <name evidence="18" type="ORF">PSO31014_01089</name>
</gene>
<organism evidence="18 19">
    <name type="scientific">Pandoraea soli</name>
    <dbReference type="NCBI Taxonomy" id="2508293"/>
    <lineage>
        <taxon>Bacteria</taxon>
        <taxon>Pseudomonadati</taxon>
        <taxon>Pseudomonadota</taxon>
        <taxon>Betaproteobacteria</taxon>
        <taxon>Burkholderiales</taxon>
        <taxon>Burkholderiaceae</taxon>
        <taxon>Pandoraea</taxon>
    </lineage>
</organism>
<evidence type="ECO:0000256" key="10">
    <source>
        <dbReference type="ARBA" id="ARBA00022759"/>
    </source>
</evidence>
<feature type="binding site" evidence="15">
    <location>
        <position position="304"/>
    </location>
    <ligand>
        <name>Mg(2+)</name>
        <dbReference type="ChEBI" id="CHEBI:18420"/>
        <note>catalytic</note>
    </ligand>
</feature>
<keyword evidence="5 15" id="KW-0698">rRNA processing</keyword>
<dbReference type="Gene3D" id="2.40.50.140">
    <property type="entry name" value="Nucleic acid-binding proteins"/>
    <property type="match status" value="1"/>
</dbReference>
<protein>
    <recommendedName>
        <fullName evidence="15">Ribonuclease E</fullName>
        <shortName evidence="15">RNase E</shortName>
        <ecNumber evidence="15">3.1.26.12</ecNumber>
    </recommendedName>
</protein>
<evidence type="ECO:0000256" key="11">
    <source>
        <dbReference type="ARBA" id="ARBA00022801"/>
    </source>
</evidence>
<dbReference type="PROSITE" id="PS50126">
    <property type="entry name" value="S1"/>
    <property type="match status" value="1"/>
</dbReference>
<comment type="subcellular location">
    <subcellularLocation>
        <location evidence="15">Cytoplasm</location>
    </subcellularLocation>
    <subcellularLocation>
        <location evidence="15">Cell inner membrane</location>
        <topology evidence="15">Peripheral membrane protein</topology>
        <orientation evidence="15">Cytoplasmic side</orientation>
    </subcellularLocation>
</comment>
<dbReference type="EC" id="3.1.26.12" evidence="15"/>
<keyword evidence="4 15" id="KW-0997">Cell inner membrane</keyword>
<evidence type="ECO:0000313" key="19">
    <source>
        <dbReference type="Proteomes" id="UP000405357"/>
    </source>
</evidence>
<dbReference type="CDD" id="cd04453">
    <property type="entry name" value="S1_RNase_E"/>
    <property type="match status" value="1"/>
</dbReference>
<feature type="region of interest" description="Disordered" evidence="16">
    <location>
        <begin position="585"/>
        <end position="816"/>
    </location>
</feature>
<dbReference type="SMART" id="SM00316">
    <property type="entry name" value="S1"/>
    <property type="match status" value="1"/>
</dbReference>
<evidence type="ECO:0000256" key="4">
    <source>
        <dbReference type="ARBA" id="ARBA00022519"/>
    </source>
</evidence>
<dbReference type="InterPro" id="IPR012340">
    <property type="entry name" value="NA-bd_OB-fold"/>
</dbReference>
<dbReference type="InterPro" id="IPR019307">
    <property type="entry name" value="RNA-bd_AU-1/RNase_E/G"/>
</dbReference>
<dbReference type="PANTHER" id="PTHR30001">
    <property type="entry name" value="RIBONUCLEASE"/>
    <property type="match status" value="1"/>
</dbReference>
<proteinExistence type="inferred from homology"/>
<evidence type="ECO:0000256" key="1">
    <source>
        <dbReference type="ARBA" id="ARBA00005663"/>
    </source>
</evidence>
<dbReference type="PANTHER" id="PTHR30001:SF1">
    <property type="entry name" value="RIBONUCLEASE E_G-LIKE PROTEIN, CHLOROPLASTIC"/>
    <property type="match status" value="1"/>
</dbReference>
<dbReference type="Gene3D" id="3.40.1260.20">
    <property type="entry name" value="Ribonuclease E, catalytic domain"/>
    <property type="match status" value="1"/>
</dbReference>
<dbReference type="Pfam" id="PF00575">
    <property type="entry name" value="S1"/>
    <property type="match status" value="1"/>
</dbReference>
<comment type="similarity">
    <text evidence="1">Belongs to the RNase E/G family. RNase G subfamily.</text>
</comment>
<accession>A0ABY6VSF4</accession>
<comment type="function">
    <text evidence="15">Endoribonuclease that plays a central role in RNA processing and decay. Required for the maturation of 5S and 16S rRNAs and the majority of tRNAs. Also involved in the degradation of most mRNAs.</text>
</comment>
<keyword evidence="7 15" id="KW-0540">Nuclease</keyword>
<keyword evidence="15" id="KW-0820">tRNA-binding</keyword>
<keyword evidence="3 15" id="KW-0963">Cytoplasm</keyword>
<feature type="binding site" evidence="15">
    <location>
        <position position="405"/>
    </location>
    <ligand>
        <name>Zn(2+)</name>
        <dbReference type="ChEBI" id="CHEBI:29105"/>
        <note>ligand shared between dimeric partners</note>
    </ligand>
</feature>
<dbReference type="NCBIfam" id="TIGR00757">
    <property type="entry name" value="RNaseEG"/>
    <property type="match status" value="1"/>
</dbReference>
<keyword evidence="9 15" id="KW-0699">rRNA-binding</keyword>
<evidence type="ECO:0000256" key="6">
    <source>
        <dbReference type="ARBA" id="ARBA00022694"/>
    </source>
</evidence>
<keyword evidence="19" id="KW-1185">Reference proteome</keyword>
<feature type="compositionally biased region" description="Basic and acidic residues" evidence="16">
    <location>
        <begin position="1068"/>
        <end position="1078"/>
    </location>
</feature>
<feature type="compositionally biased region" description="Basic and acidic residues" evidence="16">
    <location>
        <begin position="522"/>
        <end position="533"/>
    </location>
</feature>
<dbReference type="EMBL" id="CABPSG010000002">
    <property type="protein sequence ID" value="VVD80803.1"/>
    <property type="molecule type" value="Genomic_DNA"/>
</dbReference>
<evidence type="ECO:0000256" key="2">
    <source>
        <dbReference type="ARBA" id="ARBA00022475"/>
    </source>
</evidence>
<comment type="cofactor">
    <cofactor evidence="15">
        <name>Zn(2+)</name>
        <dbReference type="ChEBI" id="CHEBI:29105"/>
    </cofactor>
    <text evidence="15">Binds 2 Zn(2+) ions per homotetramer.</text>
</comment>
<comment type="subunit">
    <text evidence="15">Homotetramer formed by a dimer of dimers.</text>
</comment>
<dbReference type="SUPFAM" id="SSF50249">
    <property type="entry name" value="Nucleic acid-binding proteins"/>
    <property type="match status" value="1"/>
</dbReference>
<evidence type="ECO:0000256" key="13">
    <source>
        <dbReference type="ARBA" id="ARBA00022884"/>
    </source>
</evidence>
<keyword evidence="11 15" id="KW-0378">Hydrolase</keyword>
<dbReference type="InterPro" id="IPR028878">
    <property type="entry name" value="RNase_E"/>
</dbReference>
<evidence type="ECO:0000256" key="16">
    <source>
        <dbReference type="SAM" id="MobiDB-lite"/>
    </source>
</evidence>
<keyword evidence="8 15" id="KW-0479">Metal-binding</keyword>
<evidence type="ECO:0000256" key="15">
    <source>
        <dbReference type="HAMAP-Rule" id="MF_00970"/>
    </source>
</evidence>
<feature type="compositionally biased region" description="Basic residues" evidence="16">
    <location>
        <begin position="777"/>
        <end position="787"/>
    </location>
</feature>
<keyword evidence="6 15" id="KW-0819">tRNA processing</keyword>
<dbReference type="InterPro" id="IPR003029">
    <property type="entry name" value="S1_domain"/>
</dbReference>
<dbReference type="Proteomes" id="UP000405357">
    <property type="component" value="Unassembled WGS sequence"/>
</dbReference>
<dbReference type="InterPro" id="IPR048583">
    <property type="entry name" value="RNase_E_G_thioredoxin-like"/>
</dbReference>
<feature type="compositionally biased region" description="Basic and acidic residues" evidence="16">
    <location>
        <begin position="788"/>
        <end position="801"/>
    </location>
</feature>
<feature type="domain" description="S1 motif" evidence="17">
    <location>
        <begin position="39"/>
        <end position="118"/>
    </location>
</feature>
<evidence type="ECO:0000259" key="17">
    <source>
        <dbReference type="PROSITE" id="PS50126"/>
    </source>
</evidence>
<feature type="compositionally biased region" description="Basic and acidic residues" evidence="16">
    <location>
        <begin position="618"/>
        <end position="627"/>
    </location>
</feature>
<keyword evidence="13 15" id="KW-0694">RNA-binding</keyword>